<dbReference type="EMBL" id="JASJQH010006887">
    <property type="protein sequence ID" value="KAK9728986.1"/>
    <property type="molecule type" value="Genomic_DNA"/>
</dbReference>
<dbReference type="CDD" id="cd08049">
    <property type="entry name" value="TAF8"/>
    <property type="match status" value="1"/>
</dbReference>
<evidence type="ECO:0000313" key="8">
    <source>
        <dbReference type="EMBL" id="KAK9728986.1"/>
    </source>
</evidence>
<dbReference type="PANTHER" id="PTHR46469">
    <property type="entry name" value="TRANSCRIPTION INITIATION FACTOR TFIID SUBUNIT 8"/>
    <property type="match status" value="1"/>
</dbReference>
<protein>
    <recommendedName>
        <fullName evidence="3">Transcription initiation factor TFIID subunit 8</fullName>
    </recommendedName>
</protein>
<dbReference type="Pfam" id="PF10406">
    <property type="entry name" value="TAF8_C"/>
    <property type="match status" value="1"/>
</dbReference>
<dbReference type="InterPro" id="IPR009072">
    <property type="entry name" value="Histone-fold"/>
</dbReference>
<evidence type="ECO:0000256" key="6">
    <source>
        <dbReference type="ARBA" id="ARBA00023242"/>
    </source>
</evidence>
<evidence type="ECO:0000256" key="3">
    <source>
        <dbReference type="ARBA" id="ARBA00017307"/>
    </source>
</evidence>
<keyword evidence="5" id="KW-0804">Transcription</keyword>
<evidence type="ECO:0000256" key="2">
    <source>
        <dbReference type="ARBA" id="ARBA00008767"/>
    </source>
</evidence>
<accession>A0ABR2WAX1</accession>
<evidence type="ECO:0000313" key="9">
    <source>
        <dbReference type="Proteomes" id="UP001479436"/>
    </source>
</evidence>
<dbReference type="SUPFAM" id="SSF47113">
    <property type="entry name" value="Histone-fold"/>
    <property type="match status" value="1"/>
</dbReference>
<reference evidence="8 9" key="1">
    <citation type="submission" date="2023-04" db="EMBL/GenBank/DDBJ databases">
        <title>Genome of Basidiobolus ranarum AG-B5.</title>
        <authorList>
            <person name="Stajich J.E."/>
            <person name="Carter-House D."/>
            <person name="Gryganskyi A."/>
        </authorList>
    </citation>
    <scope>NUCLEOTIDE SEQUENCE [LARGE SCALE GENOMIC DNA]</scope>
    <source>
        <strain evidence="8 9">AG-B5</strain>
    </source>
</reference>
<proteinExistence type="inferred from homology"/>
<dbReference type="Pfam" id="PF07524">
    <property type="entry name" value="Bromo_TP"/>
    <property type="match status" value="1"/>
</dbReference>
<keyword evidence="9" id="KW-1185">Reference proteome</keyword>
<comment type="caution">
    <text evidence="8">The sequence shown here is derived from an EMBL/GenBank/DDBJ whole genome shotgun (WGS) entry which is preliminary data.</text>
</comment>
<comment type="subcellular location">
    <subcellularLocation>
        <location evidence="1">Nucleus</location>
    </subcellularLocation>
</comment>
<dbReference type="InterPro" id="IPR019473">
    <property type="entry name" value="TFIID_su8_C"/>
</dbReference>
<evidence type="ECO:0000259" key="7">
    <source>
        <dbReference type="SMART" id="SM00576"/>
    </source>
</evidence>
<evidence type="ECO:0000256" key="4">
    <source>
        <dbReference type="ARBA" id="ARBA00023015"/>
    </source>
</evidence>
<dbReference type="SMART" id="SM00576">
    <property type="entry name" value="BTP"/>
    <property type="match status" value="1"/>
</dbReference>
<evidence type="ECO:0000256" key="5">
    <source>
        <dbReference type="ARBA" id="ARBA00023163"/>
    </source>
</evidence>
<dbReference type="Proteomes" id="UP001479436">
    <property type="component" value="Unassembled WGS sequence"/>
</dbReference>
<name>A0ABR2WAX1_9FUNG</name>
<dbReference type="InterPro" id="IPR006565">
    <property type="entry name" value="BTP"/>
</dbReference>
<dbReference type="PANTHER" id="PTHR46469:SF1">
    <property type="entry name" value="TRANSCRIPTION INITIATION FACTOR TFIID SUBUNIT 8"/>
    <property type="match status" value="1"/>
</dbReference>
<gene>
    <name evidence="8" type="ORF">K7432_000624</name>
</gene>
<organism evidence="8 9">
    <name type="scientific">Basidiobolus ranarum</name>
    <dbReference type="NCBI Taxonomy" id="34480"/>
    <lineage>
        <taxon>Eukaryota</taxon>
        <taxon>Fungi</taxon>
        <taxon>Fungi incertae sedis</taxon>
        <taxon>Zoopagomycota</taxon>
        <taxon>Entomophthoromycotina</taxon>
        <taxon>Basidiobolomycetes</taxon>
        <taxon>Basidiobolales</taxon>
        <taxon>Basidiobolaceae</taxon>
        <taxon>Basidiobolus</taxon>
    </lineage>
</organism>
<sequence length="228" mass="25955">MTSTLYLEYTKKIIALICKEIGFDSISASALDALLDAAPLYIQELLATSHAYAELSSRTRPNVNDLAFTFADMGIDLSELETFMHSFKHITFPALIEYNEAHKNATDSAFFDEKHDSLTDDEESEPFPEYIPKHMPPFPSTHTFKQTPVLPQRPEDPNKLRELNTEQTRLVEGNLKRLLMSSNNTDNINQNGILGSFSTELFPIVNYELAKLRQLRKKGTKSKRPRTE</sequence>
<evidence type="ECO:0000256" key="1">
    <source>
        <dbReference type="ARBA" id="ARBA00004123"/>
    </source>
</evidence>
<dbReference type="Gene3D" id="1.10.20.10">
    <property type="entry name" value="Histone, subunit A"/>
    <property type="match status" value="1"/>
</dbReference>
<dbReference type="InterPro" id="IPR037818">
    <property type="entry name" value="TAF8"/>
</dbReference>
<comment type="similarity">
    <text evidence="2">Belongs to the TAF8 family.</text>
</comment>
<feature type="domain" description="Bromodomain associated" evidence="7">
    <location>
        <begin position="3"/>
        <end position="79"/>
    </location>
</feature>
<keyword evidence="6" id="KW-0539">Nucleus</keyword>
<keyword evidence="4" id="KW-0805">Transcription regulation</keyword>